<accession>A0A420YAY6</accession>
<feature type="compositionally biased region" description="Basic and acidic residues" evidence="1">
    <location>
        <begin position="90"/>
        <end position="123"/>
    </location>
</feature>
<dbReference type="OrthoDB" id="4590756at2759"/>
<dbReference type="EMBL" id="QVQW01000025">
    <property type="protein sequence ID" value="RKU44977.1"/>
    <property type="molecule type" value="Genomic_DNA"/>
</dbReference>
<evidence type="ECO:0000313" key="2">
    <source>
        <dbReference type="EMBL" id="RKU44977.1"/>
    </source>
</evidence>
<reference evidence="2 3" key="1">
    <citation type="submission" date="2018-08" db="EMBL/GenBank/DDBJ databases">
        <title>Draft genome of the lignicolous fungus Coniochaeta pulveracea.</title>
        <authorList>
            <person name="Borstlap C.J."/>
            <person name="De Witt R.N."/>
            <person name="Botha A."/>
            <person name="Volschenk H."/>
        </authorList>
    </citation>
    <scope>NUCLEOTIDE SEQUENCE [LARGE SCALE GENOMIC DNA]</scope>
    <source>
        <strain evidence="2 3">CAB683</strain>
    </source>
</reference>
<feature type="compositionally biased region" description="Low complexity" evidence="1">
    <location>
        <begin position="38"/>
        <end position="49"/>
    </location>
</feature>
<feature type="compositionally biased region" description="Basic and acidic residues" evidence="1">
    <location>
        <begin position="191"/>
        <end position="243"/>
    </location>
</feature>
<dbReference type="Proteomes" id="UP000275385">
    <property type="component" value="Unassembled WGS sequence"/>
</dbReference>
<evidence type="ECO:0000256" key="1">
    <source>
        <dbReference type="SAM" id="MobiDB-lite"/>
    </source>
</evidence>
<feature type="compositionally biased region" description="Basic and acidic residues" evidence="1">
    <location>
        <begin position="170"/>
        <end position="182"/>
    </location>
</feature>
<feature type="compositionally biased region" description="Basic and acidic residues" evidence="1">
    <location>
        <begin position="140"/>
        <end position="164"/>
    </location>
</feature>
<feature type="region of interest" description="Disordered" evidence="1">
    <location>
        <begin position="19"/>
        <end position="49"/>
    </location>
</feature>
<protein>
    <submittedName>
        <fullName evidence="2">Uncharacterized protein</fullName>
    </submittedName>
</protein>
<keyword evidence="3" id="KW-1185">Reference proteome</keyword>
<gene>
    <name evidence="2" type="ORF">DL546_007252</name>
</gene>
<feature type="region of interest" description="Disordered" evidence="1">
    <location>
        <begin position="90"/>
        <end position="243"/>
    </location>
</feature>
<name>A0A420YAY6_9PEZI</name>
<comment type="caution">
    <text evidence="2">The sequence shown here is derived from an EMBL/GenBank/DDBJ whole genome shotgun (WGS) entry which is preliminary data.</text>
</comment>
<organism evidence="2 3">
    <name type="scientific">Coniochaeta pulveracea</name>
    <dbReference type="NCBI Taxonomy" id="177199"/>
    <lineage>
        <taxon>Eukaryota</taxon>
        <taxon>Fungi</taxon>
        <taxon>Dikarya</taxon>
        <taxon>Ascomycota</taxon>
        <taxon>Pezizomycotina</taxon>
        <taxon>Sordariomycetes</taxon>
        <taxon>Sordariomycetidae</taxon>
        <taxon>Coniochaetales</taxon>
        <taxon>Coniochaetaceae</taxon>
        <taxon>Coniochaeta</taxon>
    </lineage>
</organism>
<proteinExistence type="predicted"/>
<evidence type="ECO:0000313" key="3">
    <source>
        <dbReference type="Proteomes" id="UP000275385"/>
    </source>
</evidence>
<sequence length="243" mass="25812">MSATRAFTLRSALRAATRTQIPRSTGRKGYASVRDAAQDAAQSAQKAAHGAQQAAHGAFQKSSDLPWALTAGIIAVSGSAYLISSRPAKMDFSHEEHKEYASKEHGVEEEKPESAINKDEEGVPRGLTPEPTSGGQTGDDETKGPMSDKKDVSIPKAVEEDSNKPGEQVDSEKGTSDGEGKEGPQVTDGGGQKEEGKSKESTGGTDKKKGSRSTEMDDDHESQAKKLSEKEPSKRVDPTKKSE</sequence>
<dbReference type="AlphaFoldDB" id="A0A420YAY6"/>